<dbReference type="PANTHER" id="PTHR15398:SF4">
    <property type="entry name" value="BROMODOMAIN-CONTAINING PROTEIN 8 ISOFORM X1"/>
    <property type="match status" value="1"/>
</dbReference>
<evidence type="ECO:0000256" key="1">
    <source>
        <dbReference type="ARBA" id="ARBA00023117"/>
    </source>
</evidence>
<dbReference type="PANTHER" id="PTHR15398">
    <property type="entry name" value="BROMODOMAIN-CONTAINING PROTEIN 8"/>
    <property type="match status" value="1"/>
</dbReference>
<evidence type="ECO:0000256" key="2">
    <source>
        <dbReference type="PROSITE-ProRule" id="PRU00035"/>
    </source>
</evidence>
<dbReference type="SUPFAM" id="SSF47370">
    <property type="entry name" value="Bromodomain"/>
    <property type="match status" value="1"/>
</dbReference>
<feature type="compositionally biased region" description="Basic and acidic residues" evidence="4">
    <location>
        <begin position="1585"/>
        <end position="1598"/>
    </location>
</feature>
<feature type="compositionally biased region" description="Pro residues" evidence="4">
    <location>
        <begin position="580"/>
        <end position="619"/>
    </location>
</feature>
<feature type="compositionally biased region" description="Polar residues" evidence="4">
    <location>
        <begin position="505"/>
        <end position="518"/>
    </location>
</feature>
<evidence type="ECO:0000313" key="6">
    <source>
        <dbReference type="EMBL" id="KAK6955800.1"/>
    </source>
</evidence>
<organism evidence="6 7">
    <name type="scientific">Daldinia eschscholtzii</name>
    <dbReference type="NCBI Taxonomy" id="292717"/>
    <lineage>
        <taxon>Eukaryota</taxon>
        <taxon>Fungi</taxon>
        <taxon>Dikarya</taxon>
        <taxon>Ascomycota</taxon>
        <taxon>Pezizomycotina</taxon>
        <taxon>Sordariomycetes</taxon>
        <taxon>Xylariomycetidae</taxon>
        <taxon>Xylariales</taxon>
        <taxon>Hypoxylaceae</taxon>
        <taxon>Daldinia</taxon>
    </lineage>
</organism>
<dbReference type="Pfam" id="PF00439">
    <property type="entry name" value="Bromodomain"/>
    <property type="match status" value="1"/>
</dbReference>
<feature type="compositionally biased region" description="Polar residues" evidence="4">
    <location>
        <begin position="628"/>
        <end position="655"/>
    </location>
</feature>
<dbReference type="InterPro" id="IPR017956">
    <property type="entry name" value="AT_hook_DNA-bd_motif"/>
</dbReference>
<evidence type="ECO:0000256" key="4">
    <source>
        <dbReference type="SAM" id="MobiDB-lite"/>
    </source>
</evidence>
<keyword evidence="1 2" id="KW-0103">Bromodomain</keyword>
<feature type="compositionally biased region" description="Pro residues" evidence="4">
    <location>
        <begin position="223"/>
        <end position="270"/>
    </location>
</feature>
<feature type="compositionally biased region" description="Polar residues" evidence="4">
    <location>
        <begin position="459"/>
        <end position="491"/>
    </location>
</feature>
<feature type="compositionally biased region" description="Polar residues" evidence="4">
    <location>
        <begin position="812"/>
        <end position="824"/>
    </location>
</feature>
<feature type="compositionally biased region" description="Acidic residues" evidence="4">
    <location>
        <begin position="1045"/>
        <end position="1054"/>
    </location>
</feature>
<dbReference type="PROSITE" id="PS50014">
    <property type="entry name" value="BROMODOMAIN_2"/>
    <property type="match status" value="1"/>
</dbReference>
<feature type="coiled-coil region" evidence="3">
    <location>
        <begin position="158"/>
        <end position="185"/>
    </location>
</feature>
<feature type="compositionally biased region" description="Polar residues" evidence="4">
    <location>
        <begin position="664"/>
        <end position="679"/>
    </location>
</feature>
<feature type="domain" description="Bromo" evidence="5">
    <location>
        <begin position="863"/>
        <end position="966"/>
    </location>
</feature>
<feature type="compositionally biased region" description="Basic and acidic residues" evidence="4">
    <location>
        <begin position="1667"/>
        <end position="1678"/>
    </location>
</feature>
<feature type="region of interest" description="Disordered" evidence="4">
    <location>
        <begin position="1425"/>
        <end position="1736"/>
    </location>
</feature>
<dbReference type="GO" id="GO:0006325">
    <property type="term" value="P:chromatin organization"/>
    <property type="evidence" value="ECO:0007669"/>
    <property type="project" value="UniProtKB-ARBA"/>
</dbReference>
<dbReference type="SMART" id="SM00384">
    <property type="entry name" value="AT_hook"/>
    <property type="match status" value="3"/>
</dbReference>
<dbReference type="InterPro" id="IPR036427">
    <property type="entry name" value="Bromodomain-like_sf"/>
</dbReference>
<feature type="compositionally biased region" description="Low complexity" evidence="4">
    <location>
        <begin position="410"/>
        <end position="437"/>
    </location>
</feature>
<protein>
    <recommendedName>
        <fullName evidence="5">Bromo domain-containing protein</fullName>
    </recommendedName>
</protein>
<feature type="compositionally biased region" description="Low complexity" evidence="4">
    <location>
        <begin position="376"/>
        <end position="385"/>
    </location>
</feature>
<name>A0AAX6MT05_9PEZI</name>
<keyword evidence="3" id="KW-0175">Coiled coil</keyword>
<evidence type="ECO:0000256" key="3">
    <source>
        <dbReference type="SAM" id="Coils"/>
    </source>
</evidence>
<keyword evidence="7" id="KW-1185">Reference proteome</keyword>
<dbReference type="GO" id="GO:0035267">
    <property type="term" value="C:NuA4 histone acetyltransferase complex"/>
    <property type="evidence" value="ECO:0007669"/>
    <property type="project" value="TreeGrafter"/>
</dbReference>
<feature type="region of interest" description="Disordered" evidence="4">
    <location>
        <begin position="1364"/>
        <end position="1383"/>
    </location>
</feature>
<evidence type="ECO:0000259" key="5">
    <source>
        <dbReference type="PROSITE" id="PS50014"/>
    </source>
</evidence>
<accession>A0AAX6MT05</accession>
<reference evidence="6 7" key="1">
    <citation type="journal article" date="2024" name="Front Chem Biol">
        <title>Unveiling the potential of Daldinia eschscholtzii MFLUCC 19-0629 through bioactivity and bioinformatics studies for enhanced sustainable agriculture production.</title>
        <authorList>
            <person name="Brooks S."/>
            <person name="Weaver J.A."/>
            <person name="Klomchit A."/>
            <person name="Alharthi S.A."/>
            <person name="Onlamun T."/>
            <person name="Nurani R."/>
            <person name="Vong T.K."/>
            <person name="Alberti F."/>
            <person name="Greco C."/>
        </authorList>
    </citation>
    <scope>NUCLEOTIDE SEQUENCE [LARGE SCALE GENOMIC DNA]</scope>
    <source>
        <strain evidence="6">MFLUCC 19-0629</strain>
    </source>
</reference>
<gene>
    <name evidence="6" type="ORF">Daesc_003444</name>
</gene>
<feature type="compositionally biased region" description="Basic residues" evidence="4">
    <location>
        <begin position="1552"/>
        <end position="1561"/>
    </location>
</feature>
<feature type="region of interest" description="Disordered" evidence="4">
    <location>
        <begin position="1014"/>
        <end position="1115"/>
    </location>
</feature>
<sequence length="1751" mass="192003">MQIVAPIHLLQRRDGPLDYGRGGFWGMNQNPIAYTPLEAFALFQELKRNFQNGLVIGTFSRVSETLKKTPLIFEQDDFDAARLSPESLQGFALQLLREERKEEKRREAEAVVEKNNAGLSPNSRKRKLQSPPLSTFQEALEQTDKLPNLVEKLYIRFRDGLIREIREDERRFDELQREIAELERGEWDSRFIQEQRTEQPASNGVSVASDPLPTRPDGQVVPTPTPTPAPPVQIPTHTPTPTPTPTPVPVPVPAPTPTPAPTTIPTPVPVPKAHDHGRKTEPPHTPQLPQERKPAHSIPSPLPPPPARPSSETRHIAPDNRPQETVRPVNNTTPVLQHPQAVQGYTTRPGSATPQPPVVDGLQRPEGIPKGRSPAPIQTSQTHPPTSTPAPPLKWEPPYQPPHQSPQPPYQSSYQPPQPPAQHQQIHQPHQSHQPHQTPVPSPRLPYGTGVTRPPTYPQTPTSLPQFPQNYASGRQTPGQYGQAPRPSTQGSAPASPSVLLPPQNGGQIPPSLQSLPLNATPDGAGQQVQQRRPASAPRVGSPGPNIGAGPFNQHQSLHVQNQTQTPVRPPAALSEPHPTATPPKPPVPPAQWSPAPGPSRPSYPPQTPVQAPAPPAPPTSQQGQPQLSSRSYSSPYNQALPSQQVSTTDSTQRPQVPPLQTPVAASQPTRPLSATQVHTPVAVSPHIIRGHGTKWTSTPTPATPRVDDVSGYFDIQSPVYEPISPRPQSAQLPKTSPDQNGKKDMRKAIPKPDVMPNRPRGRPRTTQRTPLTHSEEAPAEPDTSGSNIKNEEATPQALEDIGHATAADESVATQDQPGPSQTSNKRKRQESPPNRAPPTPATHVLWTRSFNKISQSALDQIISHRHANMFAHPVKPKTAPGYFEIVLRPQDLKGIQKAITAGSKAASMAVATMPDIDPSATNVWLPISVDLVPPRGIINIAQLERELVHMFANAIMYNPDPYRGFGPSFLKSTRRASLEGDGEDYRGYEVDENGVVKDTRSMFSEVEKLLSDLRNEVERNAPPPTGVPPSVSRSMSVAGGETNTTEDDADEPTGDTTMVPRRVIADSDDEDGDDSPLSPLREDEKVDPPEVEPLSPYHRPSSSDALEINNNNNISDTTDQSFFASVYDEQQSRALHQSHLIEKIVRQSQQASRSSGEVSLPEIEKGNKVDVSTATNVTSPVVLSKPRNHPSLFSDGDSGVTTPQKSVPGEWDVPSSAEDAMVPRASKSSKGRNEKSYGKRRRSQSKATKGSAAADIFMGYDDSALDESVQNTALHNEMLAPSHRAEQSPLPASGRKEISHHDSVVRETAPVANFYIAQSNLTTMQKLEYEKVNVSQNGYSNLPGPLNNIKSSGVSTLAYPTPSRYASSSGPPLPWERGSAADVEPDESIDFIMSSPDVITAGHDYAEREPAEVALVDTQIAYDEVEPPLGDTTPRNLSNKRKKRTRSIRDENEDDLQDESWDHETVRHQDKHKRRRNEPKLDIPDPQGDDDIELLPNPHEKIPQDQNNQDPPREGIHDNGDAAPDIPATAPPVPINASEHNLPETQPVPQPKKRGRKKKQVVSEQIIQEELPVENQAAAQEETPDIKDTELQIEPEKPKKKRGRPRKSDLAKSETIPTPEHEPNATHKAHEVEADSEKTEVAEKSKSKKKRKARILVEEEEMEDPTLDKDEVEDTLKEISSNPRPSEKPASAEDVPAKLTPKPVADQRKSEEKGSPAPKATPTSSQPKVPYRVGLSKRTRIQSLLKIIKR</sequence>
<feature type="compositionally biased region" description="Basic and acidic residues" evidence="4">
    <location>
        <begin position="311"/>
        <end position="324"/>
    </location>
</feature>
<dbReference type="Proteomes" id="UP001369815">
    <property type="component" value="Unassembled WGS sequence"/>
</dbReference>
<feature type="compositionally biased region" description="Polar residues" evidence="4">
    <location>
        <begin position="343"/>
        <end position="353"/>
    </location>
</feature>
<dbReference type="GO" id="GO:0003677">
    <property type="term" value="F:DNA binding"/>
    <property type="evidence" value="ECO:0007669"/>
    <property type="project" value="InterPro"/>
</dbReference>
<proteinExistence type="predicted"/>
<feature type="compositionally biased region" description="Pro residues" evidence="4">
    <location>
        <begin position="386"/>
        <end position="409"/>
    </location>
</feature>
<evidence type="ECO:0000313" key="7">
    <source>
        <dbReference type="Proteomes" id="UP001369815"/>
    </source>
</evidence>
<feature type="compositionally biased region" description="Basic and acidic residues" evidence="4">
    <location>
        <begin position="1706"/>
        <end position="1715"/>
    </location>
</feature>
<feature type="region of interest" description="Disordered" evidence="4">
    <location>
        <begin position="1181"/>
        <end position="1252"/>
    </location>
</feature>
<dbReference type="Gene3D" id="1.20.920.10">
    <property type="entry name" value="Bromodomain-like"/>
    <property type="match status" value="1"/>
</dbReference>
<feature type="compositionally biased region" description="Polar residues" evidence="4">
    <location>
        <begin position="553"/>
        <end position="567"/>
    </location>
</feature>
<feature type="region of interest" description="Disordered" evidence="4">
    <location>
        <begin position="195"/>
        <end position="790"/>
    </location>
</feature>
<feature type="region of interest" description="Disordered" evidence="4">
    <location>
        <begin position="809"/>
        <end position="843"/>
    </location>
</feature>
<feature type="region of interest" description="Disordered" evidence="4">
    <location>
        <begin position="105"/>
        <end position="132"/>
    </location>
</feature>
<feature type="compositionally biased region" description="Polar residues" evidence="4">
    <location>
        <begin position="727"/>
        <end position="740"/>
    </location>
</feature>
<dbReference type="EMBL" id="JBANMG010000003">
    <property type="protein sequence ID" value="KAK6955800.1"/>
    <property type="molecule type" value="Genomic_DNA"/>
</dbReference>
<feature type="compositionally biased region" description="Basic and acidic residues" evidence="4">
    <location>
        <begin position="1620"/>
        <end position="1646"/>
    </location>
</feature>
<feature type="compositionally biased region" description="Basic and acidic residues" evidence="4">
    <location>
        <begin position="272"/>
        <end position="282"/>
    </location>
</feature>
<dbReference type="InterPro" id="IPR001487">
    <property type="entry name" value="Bromodomain"/>
</dbReference>
<feature type="compositionally biased region" description="Basic and acidic residues" evidence="4">
    <location>
        <begin position="1512"/>
        <end position="1521"/>
    </location>
</feature>
<feature type="compositionally biased region" description="Low complexity" evidence="4">
    <location>
        <begin position="492"/>
        <end position="503"/>
    </location>
</feature>
<comment type="caution">
    <text evidence="6">The sequence shown here is derived from an EMBL/GenBank/DDBJ whole genome shotgun (WGS) entry which is preliminary data.</text>
</comment>